<name>A0A0G0JTI6_9BACT</name>
<feature type="coiled-coil region" evidence="10">
    <location>
        <begin position="954"/>
        <end position="1033"/>
    </location>
</feature>
<feature type="transmembrane region" description="Helical" evidence="11">
    <location>
        <begin position="899"/>
        <end position="921"/>
    </location>
</feature>
<dbReference type="GO" id="GO:0005524">
    <property type="term" value="F:ATP binding"/>
    <property type="evidence" value="ECO:0007669"/>
    <property type="project" value="UniProtKB-KW"/>
</dbReference>
<keyword evidence="11" id="KW-1133">Transmembrane helix</keyword>
<dbReference type="Pfam" id="PF02518">
    <property type="entry name" value="HATPase_c"/>
    <property type="match status" value="1"/>
</dbReference>
<dbReference type="Gene3D" id="3.30.565.10">
    <property type="entry name" value="Histidine kinase-like ATPase, C-terminal domain"/>
    <property type="match status" value="1"/>
</dbReference>
<evidence type="ECO:0000256" key="6">
    <source>
        <dbReference type="ARBA" id="ARBA00022777"/>
    </source>
</evidence>
<keyword evidence="11" id="KW-0812">Transmembrane</keyword>
<dbReference type="FunFam" id="3.30.565.10:FF:000006">
    <property type="entry name" value="Sensor histidine kinase WalK"/>
    <property type="match status" value="1"/>
</dbReference>
<dbReference type="Pfam" id="PF22309">
    <property type="entry name" value="HK-GC-Chemotax_sensor"/>
    <property type="match status" value="1"/>
</dbReference>
<dbReference type="GO" id="GO:0007234">
    <property type="term" value="P:osmosensory signaling via phosphorelay pathway"/>
    <property type="evidence" value="ECO:0007669"/>
    <property type="project" value="TreeGrafter"/>
</dbReference>
<feature type="transmembrane region" description="Helical" evidence="11">
    <location>
        <begin position="616"/>
        <end position="638"/>
    </location>
</feature>
<dbReference type="GO" id="GO:0000155">
    <property type="term" value="F:phosphorelay sensor kinase activity"/>
    <property type="evidence" value="ECO:0007669"/>
    <property type="project" value="InterPro"/>
</dbReference>
<dbReference type="InterPro" id="IPR001638">
    <property type="entry name" value="Solute-binding_3/MltF_N"/>
</dbReference>
<dbReference type="SUPFAM" id="SSF47384">
    <property type="entry name" value="Homodimeric domain of signal transducing histidine kinase"/>
    <property type="match status" value="1"/>
</dbReference>
<keyword evidence="9 11" id="KW-0472">Membrane</keyword>
<keyword evidence="7" id="KW-0067">ATP-binding</keyword>
<dbReference type="SMART" id="SM00388">
    <property type="entry name" value="HisKA"/>
    <property type="match status" value="1"/>
</dbReference>
<keyword evidence="8" id="KW-0902">Two-component regulatory system</keyword>
<dbReference type="SMART" id="SM00062">
    <property type="entry name" value="PBPb"/>
    <property type="match status" value="1"/>
</dbReference>
<dbReference type="GO" id="GO:0016020">
    <property type="term" value="C:membrane"/>
    <property type="evidence" value="ECO:0007669"/>
    <property type="project" value="InterPro"/>
</dbReference>
<evidence type="ECO:0000256" key="11">
    <source>
        <dbReference type="SAM" id="Phobius"/>
    </source>
</evidence>
<dbReference type="Gene3D" id="3.40.190.10">
    <property type="entry name" value="Periplasmic binding protein-like II"/>
    <property type="match status" value="2"/>
</dbReference>
<keyword evidence="4" id="KW-0808">Transferase</keyword>
<dbReference type="SMART" id="SM00387">
    <property type="entry name" value="HATPase_c"/>
    <property type="match status" value="1"/>
</dbReference>
<evidence type="ECO:0000256" key="1">
    <source>
        <dbReference type="ARBA" id="ARBA00000085"/>
    </source>
</evidence>
<dbReference type="SUPFAM" id="SSF55874">
    <property type="entry name" value="ATPase domain of HSP90 chaperone/DNA topoisomerase II/histidine kinase"/>
    <property type="match status" value="1"/>
</dbReference>
<evidence type="ECO:0000313" key="14">
    <source>
        <dbReference type="EMBL" id="KKQ69992.1"/>
    </source>
</evidence>
<evidence type="ECO:0000256" key="5">
    <source>
        <dbReference type="ARBA" id="ARBA00022741"/>
    </source>
</evidence>
<protein>
    <recommendedName>
        <fullName evidence="2">histidine kinase</fullName>
        <ecNumber evidence="2">2.7.13.3</ecNumber>
    </recommendedName>
</protein>
<evidence type="ECO:0000256" key="3">
    <source>
        <dbReference type="ARBA" id="ARBA00022553"/>
    </source>
</evidence>
<dbReference type="InterPro" id="IPR005467">
    <property type="entry name" value="His_kinase_dom"/>
</dbReference>
<dbReference type="SUPFAM" id="SSF53850">
    <property type="entry name" value="Periplasmic binding protein-like II"/>
    <property type="match status" value="1"/>
</dbReference>
<dbReference type="InterPro" id="IPR054513">
    <property type="entry name" value="Dret_0059-like_sensor"/>
</dbReference>
<dbReference type="GO" id="GO:0000156">
    <property type="term" value="F:phosphorelay response regulator activity"/>
    <property type="evidence" value="ECO:0007669"/>
    <property type="project" value="TreeGrafter"/>
</dbReference>
<sequence length="1550" mass="175240">MFKTKLKFAVVVFFIGIAFPLFVHAETIKSATEYDYPPFSVKTVDGKAGGFSVELLTEALAKVGKDVDFYIDSWTKIKDDLINGKIQVLPLVGRTPEREPFYDFTVPYISLYGAIFTRTEDKSIKTFDDLREKEIAVMKGDSAEEFILRKNISGKVISTVSYEEAFKALSSGKYDAVITQQLVGEQTIVAEKISNLKIAARIDEFKQDFTFAVKKGDSEMLALLNEGLSKLITDGTYDGLYKKWLISESDTKDDLENIEEAIIRNKAQETAKRADEYIKNNPKFTIADLQKDAVFQDIAVQIIGDGGYTGIMDLDSGYFYFHPQKNLVNTDSHVFLEKLPDFWKIFSNTMGDDCRESFGRYDWKEADNTITKKYMHTACLNNPTADGKRLFVGATAYINRQDAEKYLEKYEIEKSFLYAKSAIKQKAEDVARQVEIYLKAHPEKTVSDLQADEYFQNIAVQTVGKTGYTAVTDSNTLVNYFHKNKKLINTDFSLLAEKFPEFYAITVRAKEGKKYDGVYNWLEEDGSVKKKYMYIVNVNSLTADNVSLNVAATTYLDEYAADDVLSGEITGDKNENLDSNSVFINVAYWLMGIIISALFILLLLNGFGFVSIGRNMVFSFFGVITLIIITLFLVNTYLVKNELSRAEEDSFYQHNENISDLYAGQIDALFKSLYDELDFLASASEDYPAESAELREILRASYARKKAYVYAAYRIDGNDLIANMFPPEETSLRQNIGEQSHIQKIKKTLAPVISNIFDAVEGFKGITIHFPVIINGEYSGTTAFLLNVDKFTDLIDIGAVIEDKQKFYLTDGSFNIIKASDTSEIGKKITEITSYGLHKKIFEEFNILGLPEQKNINVDGQNKIVSFYPIAILDNQWSIFIISDEKALNAYTEKSFSRIWMFSFALVALLVSVVIIFNILITRSLRFEINNKTIEIEKNNVLINQQLAIETEINKEKEYLLKEQKKDKARLESKNREIEKVLSDIQLDKEDLEKQRMAILNILEDVNHSGDELKKTNESLEKKKTELEALRSLGIELTSVLDLEEAVKIFCVYLSEAVEFDVATYTIVNSEEEGGLVYMAYLNKEVSEKYLNDSQNELLKYLAIQKDPGIKKSANVIKNIKPHFFGKKLDNSLDFGMKQKIVYPLTIGSNLLGAILLTSRNEADISGENKEFIEAMLSNFSLSISRLQTIVRSQNSRTGSLIESLSDGVIMFNAEKNIVLMNPRASQYTDIPIASPSINDVYSLFVEYDIAGMINRSLVNGETAHLEEIIIEKNFYELFIIPVKDVYGKIVGGAIIFHDITSLKKIDKMKTEFVSVASHQLRTPLTAIKLFTDMLIREEVGKLNPEQTEYLSNVHESTERMVRLVNDLLNVTRIESGRLRINPEQINVKVFIEGIIAEAKPLAKEKNTKIISAYDDTLPIVPLDQNLMRQVIQNLLVNAIRYAREKDGTVALDVKKNDVEFFTITVRDNGIGIPADVQDRIFEKFFRANNAIKSVTEGTGLGLYVSKMIVESSGGKIWFESIGDKGTTFFVKLPIAGMKEQKGERGLAIS</sequence>
<dbReference type="InterPro" id="IPR036097">
    <property type="entry name" value="HisK_dim/P_sf"/>
</dbReference>
<dbReference type="GO" id="GO:0015276">
    <property type="term" value="F:ligand-gated monoatomic ion channel activity"/>
    <property type="evidence" value="ECO:0007669"/>
    <property type="project" value="InterPro"/>
</dbReference>
<proteinExistence type="predicted"/>
<dbReference type="EC" id="2.7.13.3" evidence="2"/>
<evidence type="ECO:0000256" key="8">
    <source>
        <dbReference type="ARBA" id="ARBA00023012"/>
    </source>
</evidence>
<dbReference type="CDD" id="cd00082">
    <property type="entry name" value="HisKA"/>
    <property type="match status" value="1"/>
</dbReference>
<feature type="chain" id="PRO_5002533028" description="histidine kinase" evidence="12">
    <location>
        <begin position="26"/>
        <end position="1550"/>
    </location>
</feature>
<dbReference type="PANTHER" id="PTHR42878">
    <property type="entry name" value="TWO-COMPONENT HISTIDINE KINASE"/>
    <property type="match status" value="1"/>
</dbReference>
<feature type="domain" description="Histidine kinase" evidence="13">
    <location>
        <begin position="1316"/>
        <end position="1537"/>
    </location>
</feature>
<dbReference type="InterPro" id="IPR003661">
    <property type="entry name" value="HisK_dim/P_dom"/>
</dbReference>
<organism evidence="14 15">
    <name type="scientific">Candidatus Falkowbacteria bacterium GW2011_GWE1_38_31</name>
    <dbReference type="NCBI Taxonomy" id="1618638"/>
    <lineage>
        <taxon>Bacteria</taxon>
        <taxon>Candidatus Falkowiibacteriota</taxon>
    </lineage>
</organism>
<dbReference type="Proteomes" id="UP000034022">
    <property type="component" value="Unassembled WGS sequence"/>
</dbReference>
<dbReference type="Gene3D" id="3.30.450.40">
    <property type="match status" value="1"/>
</dbReference>
<dbReference type="PROSITE" id="PS50109">
    <property type="entry name" value="HIS_KIN"/>
    <property type="match status" value="1"/>
</dbReference>
<dbReference type="InterPro" id="IPR050351">
    <property type="entry name" value="BphY/WalK/GraS-like"/>
</dbReference>
<dbReference type="Pfam" id="PF00497">
    <property type="entry name" value="SBP_bac_3"/>
    <property type="match status" value="1"/>
</dbReference>
<evidence type="ECO:0000256" key="4">
    <source>
        <dbReference type="ARBA" id="ARBA00022679"/>
    </source>
</evidence>
<dbReference type="SMART" id="SM00079">
    <property type="entry name" value="PBPe"/>
    <property type="match status" value="1"/>
</dbReference>
<dbReference type="SUPFAM" id="SSF55781">
    <property type="entry name" value="GAF domain-like"/>
    <property type="match status" value="1"/>
</dbReference>
<feature type="signal peptide" evidence="12">
    <location>
        <begin position="1"/>
        <end position="25"/>
    </location>
</feature>
<dbReference type="PRINTS" id="PR00344">
    <property type="entry name" value="BCTRLSENSOR"/>
</dbReference>
<keyword evidence="3" id="KW-0597">Phosphoprotein</keyword>
<dbReference type="CDD" id="cd13704">
    <property type="entry name" value="PBP2_HisK"/>
    <property type="match status" value="1"/>
</dbReference>
<dbReference type="GO" id="GO:0030295">
    <property type="term" value="F:protein kinase activator activity"/>
    <property type="evidence" value="ECO:0007669"/>
    <property type="project" value="TreeGrafter"/>
</dbReference>
<dbReference type="InterPro" id="IPR035965">
    <property type="entry name" value="PAS-like_dom_sf"/>
</dbReference>
<evidence type="ECO:0000256" key="7">
    <source>
        <dbReference type="ARBA" id="ARBA00022840"/>
    </source>
</evidence>
<keyword evidence="6" id="KW-0418">Kinase</keyword>
<dbReference type="SUPFAM" id="SSF55785">
    <property type="entry name" value="PYP-like sensor domain (PAS domain)"/>
    <property type="match status" value="1"/>
</dbReference>
<comment type="caution">
    <text evidence="14">The sequence shown here is derived from an EMBL/GenBank/DDBJ whole genome shotgun (WGS) entry which is preliminary data.</text>
</comment>
<dbReference type="Pfam" id="PF00512">
    <property type="entry name" value="HisKA"/>
    <property type="match status" value="1"/>
</dbReference>
<accession>A0A0G0JTI6</accession>
<evidence type="ECO:0000256" key="10">
    <source>
        <dbReference type="SAM" id="Coils"/>
    </source>
</evidence>
<dbReference type="InterPro" id="IPR036890">
    <property type="entry name" value="HATPase_C_sf"/>
</dbReference>
<dbReference type="CDD" id="cd00075">
    <property type="entry name" value="HATPase"/>
    <property type="match status" value="1"/>
</dbReference>
<evidence type="ECO:0000256" key="12">
    <source>
        <dbReference type="SAM" id="SignalP"/>
    </source>
</evidence>
<gene>
    <name evidence="14" type="ORF">US91_C0007G0002</name>
</gene>
<evidence type="ECO:0000256" key="2">
    <source>
        <dbReference type="ARBA" id="ARBA00012438"/>
    </source>
</evidence>
<evidence type="ECO:0000313" key="15">
    <source>
        <dbReference type="Proteomes" id="UP000034022"/>
    </source>
</evidence>
<dbReference type="Gene3D" id="1.10.287.130">
    <property type="match status" value="1"/>
</dbReference>
<feature type="transmembrane region" description="Helical" evidence="11">
    <location>
        <begin position="586"/>
        <end position="604"/>
    </location>
</feature>
<evidence type="ECO:0000259" key="13">
    <source>
        <dbReference type="PROSITE" id="PS50109"/>
    </source>
</evidence>
<reference evidence="14 15" key="1">
    <citation type="journal article" date="2015" name="Nature">
        <title>rRNA introns, odd ribosomes, and small enigmatic genomes across a large radiation of phyla.</title>
        <authorList>
            <person name="Brown C.T."/>
            <person name="Hug L.A."/>
            <person name="Thomas B.C."/>
            <person name="Sharon I."/>
            <person name="Castelle C.J."/>
            <person name="Singh A."/>
            <person name="Wilkins M.J."/>
            <person name="Williams K.H."/>
            <person name="Banfield J.F."/>
        </authorList>
    </citation>
    <scope>NUCLEOTIDE SEQUENCE [LARGE SCALE GENOMIC DNA]</scope>
</reference>
<dbReference type="Gene3D" id="3.30.450.20">
    <property type="entry name" value="PAS domain"/>
    <property type="match status" value="2"/>
</dbReference>
<dbReference type="PANTHER" id="PTHR42878:SF7">
    <property type="entry name" value="SENSOR HISTIDINE KINASE GLRK"/>
    <property type="match status" value="1"/>
</dbReference>
<keyword evidence="12" id="KW-0732">Signal</keyword>
<dbReference type="InterPro" id="IPR004358">
    <property type="entry name" value="Sig_transdc_His_kin-like_C"/>
</dbReference>
<dbReference type="FunFam" id="1.10.287.130:FF:000001">
    <property type="entry name" value="Two-component sensor histidine kinase"/>
    <property type="match status" value="1"/>
</dbReference>
<dbReference type="EMBL" id="LBUU01000007">
    <property type="protein sequence ID" value="KKQ69992.1"/>
    <property type="molecule type" value="Genomic_DNA"/>
</dbReference>
<dbReference type="InterPro" id="IPR001320">
    <property type="entry name" value="Iontro_rcpt_C"/>
</dbReference>
<keyword evidence="10" id="KW-0175">Coiled coil</keyword>
<dbReference type="InterPro" id="IPR029016">
    <property type="entry name" value="GAF-like_dom_sf"/>
</dbReference>
<comment type="catalytic activity">
    <reaction evidence="1">
        <text>ATP + protein L-histidine = ADP + protein N-phospho-L-histidine.</text>
        <dbReference type="EC" id="2.7.13.3"/>
    </reaction>
</comment>
<dbReference type="InterPro" id="IPR003594">
    <property type="entry name" value="HATPase_dom"/>
</dbReference>
<keyword evidence="5" id="KW-0547">Nucleotide-binding</keyword>
<evidence type="ECO:0000256" key="9">
    <source>
        <dbReference type="ARBA" id="ARBA00023136"/>
    </source>
</evidence>